<dbReference type="EMBL" id="RXIC02000020">
    <property type="protein sequence ID" value="KAB1222626.1"/>
    <property type="molecule type" value="Genomic_DNA"/>
</dbReference>
<dbReference type="Gene3D" id="3.40.50.300">
    <property type="entry name" value="P-loop containing nucleotide triphosphate hydrolases"/>
    <property type="match status" value="1"/>
</dbReference>
<evidence type="ECO:0000313" key="3">
    <source>
        <dbReference type="EMBL" id="KAB1222626.1"/>
    </source>
</evidence>
<dbReference type="InterPro" id="IPR044974">
    <property type="entry name" value="Disease_R_plants"/>
</dbReference>
<protein>
    <submittedName>
        <fullName evidence="3">TMV resistance protein N</fullName>
    </submittedName>
</protein>
<reference evidence="3 4" key="1">
    <citation type="journal article" date="2019" name="Plant Biotechnol. J.">
        <title>The red bayberry genome and genetic basis of sex determination.</title>
        <authorList>
            <person name="Jia H.M."/>
            <person name="Jia H.J."/>
            <person name="Cai Q.L."/>
            <person name="Wang Y."/>
            <person name="Zhao H.B."/>
            <person name="Yang W.F."/>
            <person name="Wang G.Y."/>
            <person name="Li Y.H."/>
            <person name="Zhan D.L."/>
            <person name="Shen Y.T."/>
            <person name="Niu Q.F."/>
            <person name="Chang L."/>
            <person name="Qiu J."/>
            <person name="Zhao L."/>
            <person name="Xie H.B."/>
            <person name="Fu W.Y."/>
            <person name="Jin J."/>
            <person name="Li X.W."/>
            <person name="Jiao Y."/>
            <person name="Zhou C.C."/>
            <person name="Tu T."/>
            <person name="Chai C.Y."/>
            <person name="Gao J.L."/>
            <person name="Fan L.J."/>
            <person name="van de Weg E."/>
            <person name="Wang J.Y."/>
            <person name="Gao Z.S."/>
        </authorList>
    </citation>
    <scope>NUCLEOTIDE SEQUENCE [LARGE SCALE GENOMIC DNA]</scope>
    <source>
        <tissue evidence="3">Leaves</tissue>
    </source>
</reference>
<sequence length="177" mass="20020">MEQIQTWKDALTKVANTSGWDLQDRYESSVIQKITETIFNRLHHRLSVTYKKLVGIDSHVQEMMNLLGVGLNDVRFIGIHGMGGVGKTTLSEVIYDRVSNHFEGRSFIASAREEIGNPGLVSLQKQLLSQILQETEIQISNVHQGIKMISNRLQNRMVFIVIDDVDREEQLEALAGT</sequence>
<dbReference type="GO" id="GO:0043531">
    <property type="term" value="F:ADP binding"/>
    <property type="evidence" value="ECO:0007669"/>
    <property type="project" value="InterPro"/>
</dbReference>
<dbReference type="Proteomes" id="UP000516437">
    <property type="component" value="Chromosome 2"/>
</dbReference>
<feature type="domain" description="NB-ARC" evidence="1">
    <location>
        <begin position="59"/>
        <end position="174"/>
    </location>
</feature>
<feature type="domain" description="TIR" evidence="2">
    <location>
        <begin position="3"/>
        <end position="53"/>
    </location>
</feature>
<dbReference type="PANTHER" id="PTHR11017:SF559">
    <property type="entry name" value="DISEASE RESISTANCE PROTEIN CHL1"/>
    <property type="match status" value="1"/>
</dbReference>
<comment type="caution">
    <text evidence="3">The sequence shown here is derived from an EMBL/GenBank/DDBJ whole genome shotgun (WGS) entry which is preliminary data.</text>
</comment>
<dbReference type="Pfam" id="PF00931">
    <property type="entry name" value="NB-ARC"/>
    <property type="match status" value="1"/>
</dbReference>
<evidence type="ECO:0000259" key="1">
    <source>
        <dbReference type="Pfam" id="PF00931"/>
    </source>
</evidence>
<dbReference type="PANTHER" id="PTHR11017">
    <property type="entry name" value="LEUCINE-RICH REPEAT-CONTAINING PROTEIN"/>
    <property type="match status" value="1"/>
</dbReference>
<dbReference type="GO" id="GO:0007165">
    <property type="term" value="P:signal transduction"/>
    <property type="evidence" value="ECO:0007669"/>
    <property type="project" value="InterPro"/>
</dbReference>
<dbReference type="SUPFAM" id="SSF52540">
    <property type="entry name" value="P-loop containing nucleoside triphosphate hydrolases"/>
    <property type="match status" value="1"/>
</dbReference>
<accession>A0A6A1WE54</accession>
<dbReference type="InterPro" id="IPR035897">
    <property type="entry name" value="Toll_tir_struct_dom_sf"/>
</dbReference>
<dbReference type="InterPro" id="IPR002182">
    <property type="entry name" value="NB-ARC"/>
</dbReference>
<dbReference type="InterPro" id="IPR000157">
    <property type="entry name" value="TIR_dom"/>
</dbReference>
<dbReference type="GO" id="GO:0006952">
    <property type="term" value="P:defense response"/>
    <property type="evidence" value="ECO:0007669"/>
    <property type="project" value="InterPro"/>
</dbReference>
<dbReference type="PRINTS" id="PR00364">
    <property type="entry name" value="DISEASERSIST"/>
</dbReference>
<dbReference type="InterPro" id="IPR027417">
    <property type="entry name" value="P-loop_NTPase"/>
</dbReference>
<evidence type="ECO:0000259" key="2">
    <source>
        <dbReference type="Pfam" id="PF01582"/>
    </source>
</evidence>
<name>A0A6A1WE54_9ROSI</name>
<dbReference type="Gene3D" id="3.40.50.10140">
    <property type="entry name" value="Toll/interleukin-1 receptor homology (TIR) domain"/>
    <property type="match status" value="1"/>
</dbReference>
<evidence type="ECO:0000313" key="4">
    <source>
        <dbReference type="Proteomes" id="UP000516437"/>
    </source>
</evidence>
<organism evidence="3 4">
    <name type="scientific">Morella rubra</name>
    <name type="common">Chinese bayberry</name>
    <dbReference type="NCBI Taxonomy" id="262757"/>
    <lineage>
        <taxon>Eukaryota</taxon>
        <taxon>Viridiplantae</taxon>
        <taxon>Streptophyta</taxon>
        <taxon>Embryophyta</taxon>
        <taxon>Tracheophyta</taxon>
        <taxon>Spermatophyta</taxon>
        <taxon>Magnoliopsida</taxon>
        <taxon>eudicotyledons</taxon>
        <taxon>Gunneridae</taxon>
        <taxon>Pentapetalae</taxon>
        <taxon>rosids</taxon>
        <taxon>fabids</taxon>
        <taxon>Fagales</taxon>
        <taxon>Myricaceae</taxon>
        <taxon>Morella</taxon>
    </lineage>
</organism>
<dbReference type="AlphaFoldDB" id="A0A6A1WE54"/>
<dbReference type="OrthoDB" id="1357022at2759"/>
<proteinExistence type="predicted"/>
<gene>
    <name evidence="3" type="ORF">CJ030_MR2G003647</name>
</gene>
<dbReference type="Pfam" id="PF01582">
    <property type="entry name" value="TIR"/>
    <property type="match status" value="1"/>
</dbReference>
<keyword evidence="4" id="KW-1185">Reference proteome</keyword>